<comment type="caution">
    <text evidence="2">The sequence shown here is derived from an EMBL/GenBank/DDBJ whole genome shotgun (WGS) entry which is preliminary data.</text>
</comment>
<dbReference type="AlphaFoldDB" id="X1FIE4"/>
<feature type="transmembrane region" description="Helical" evidence="1">
    <location>
        <begin position="80"/>
        <end position="98"/>
    </location>
</feature>
<feature type="transmembrane region" description="Helical" evidence="1">
    <location>
        <begin position="5"/>
        <end position="23"/>
    </location>
</feature>
<keyword evidence="1" id="KW-0812">Transmembrane</keyword>
<protein>
    <submittedName>
        <fullName evidence="2">Uncharacterized protein</fullName>
    </submittedName>
</protein>
<evidence type="ECO:0000256" key="1">
    <source>
        <dbReference type="SAM" id="Phobius"/>
    </source>
</evidence>
<accession>X1FIE4</accession>
<gene>
    <name evidence="2" type="ORF">S03H2_01453</name>
</gene>
<reference evidence="2" key="1">
    <citation type="journal article" date="2014" name="Front. Microbiol.">
        <title>High frequency of phylogenetically diverse reductive dehalogenase-homologous genes in deep subseafloor sedimentary metagenomes.</title>
        <authorList>
            <person name="Kawai M."/>
            <person name="Futagami T."/>
            <person name="Toyoda A."/>
            <person name="Takaki Y."/>
            <person name="Nishi S."/>
            <person name="Hori S."/>
            <person name="Arai W."/>
            <person name="Tsubouchi T."/>
            <person name="Morono Y."/>
            <person name="Uchiyama I."/>
            <person name="Ito T."/>
            <person name="Fujiyama A."/>
            <person name="Inagaki F."/>
            <person name="Takami H."/>
        </authorList>
    </citation>
    <scope>NUCLEOTIDE SEQUENCE</scope>
    <source>
        <strain evidence="2">Expedition CK06-06</strain>
    </source>
</reference>
<keyword evidence="1" id="KW-1133">Transmembrane helix</keyword>
<keyword evidence="1" id="KW-0472">Membrane</keyword>
<feature type="non-terminal residue" evidence="2">
    <location>
        <position position="122"/>
    </location>
</feature>
<dbReference type="EMBL" id="BARU01000426">
    <property type="protein sequence ID" value="GAH20528.1"/>
    <property type="molecule type" value="Genomic_DNA"/>
</dbReference>
<proteinExistence type="predicted"/>
<sequence>MVGAVIRGLIFLGIAVFLVVYPLERLPLFQPAEELDLAAYEASAEVPLETETAVEVIEEQPRKFSKFALTEEQALVFGKYRVIAGLGLGVLVVLLLLLKIIKLKMTHYEVTAERIEWSRGIF</sequence>
<name>X1FIE4_9ZZZZ</name>
<organism evidence="2">
    <name type="scientific">marine sediment metagenome</name>
    <dbReference type="NCBI Taxonomy" id="412755"/>
    <lineage>
        <taxon>unclassified sequences</taxon>
        <taxon>metagenomes</taxon>
        <taxon>ecological metagenomes</taxon>
    </lineage>
</organism>
<evidence type="ECO:0000313" key="2">
    <source>
        <dbReference type="EMBL" id="GAH20528.1"/>
    </source>
</evidence>